<name>O58611_PYRHO</name>
<proteinExistence type="predicted"/>
<dbReference type="eggNOG" id="arCOG03333">
    <property type="taxonomic scope" value="Archaea"/>
</dbReference>
<evidence type="ECO:0008006" key="3">
    <source>
        <dbReference type="Google" id="ProtNLM"/>
    </source>
</evidence>
<dbReference type="AlphaFoldDB" id="O58611"/>
<dbReference type="EMBL" id="BA000001">
    <property type="protein sequence ID" value="BAA29975.1"/>
    <property type="molecule type" value="Genomic_DNA"/>
</dbReference>
<dbReference type="PIR" id="A71077">
    <property type="entry name" value="A71077"/>
</dbReference>
<dbReference type="PIRSF" id="PIRSF037181">
    <property type="entry name" value="DGC"/>
    <property type="match status" value="1"/>
</dbReference>
<sequence>MRKMVEKVDMEKLPKFLPLCHKEAENLDIIFTCSGAASVGKIGHEVGVLLTKAGEAARLCCTTAVAAGSEMHLDIGRRARRVIVIDGCPMKCATKVIQKAGIKIDYSFTITDFGIAKQPTLDISEEDVLKVALAIAEKVGIKLNVKS</sequence>
<dbReference type="Proteomes" id="UP000000752">
    <property type="component" value="Chromosome"/>
</dbReference>
<reference evidence="1 2" key="1">
    <citation type="journal article" date="1998" name="DNA Res.">
        <title>Complete sequence and gene organization of the genome of a hyper-thermophilic archaebacterium, Pyrococcus horikoshii OT3.</title>
        <authorList>
            <person name="Kawarabayasi Y."/>
            <person name="Sawada M."/>
            <person name="Horikawa H."/>
            <person name="Haikawa Y."/>
            <person name="Hino Y."/>
            <person name="Yamamoto S."/>
            <person name="Sekine M."/>
            <person name="Baba S."/>
            <person name="Kosugi H."/>
            <person name="Hosoyama A."/>
            <person name="Nagai Y."/>
            <person name="Sakai M."/>
            <person name="Ogura K."/>
            <person name="Otuka R."/>
            <person name="Nakazawa H."/>
            <person name="Takamiya M."/>
            <person name="Ohfuku Y."/>
            <person name="Funahashi T."/>
            <person name="Tanaka T."/>
            <person name="Kudoh Y."/>
            <person name="Yamazaki J."/>
            <person name="Kushida N."/>
            <person name="Oguchi A."/>
            <person name="Aoki K."/>
            <person name="Nakamura Y."/>
            <person name="Robb T.F."/>
            <person name="Horikoshi K."/>
            <person name="Masuchi Y."/>
            <person name="Shizuya H."/>
            <person name="Kikuchi H."/>
        </authorList>
    </citation>
    <scope>NUCLEOTIDE SEQUENCE [LARGE SCALE GENOMIC DNA]</scope>
    <source>
        <strain evidence="2">ATCC 700860 / DSM 12428 / JCM 9974 / NBRC 100139 / OT-3</strain>
    </source>
</reference>
<accession>O58611</accession>
<evidence type="ECO:0000313" key="1">
    <source>
        <dbReference type="EMBL" id="BAA29975.1"/>
    </source>
</evidence>
<evidence type="ECO:0000313" key="2">
    <source>
        <dbReference type="Proteomes" id="UP000000752"/>
    </source>
</evidence>
<organism evidence="1 2">
    <name type="scientific">Pyrococcus horikoshii (strain ATCC 700860 / DSM 12428 / JCM 9974 / NBRC 100139 / OT-3)</name>
    <dbReference type="NCBI Taxonomy" id="70601"/>
    <lineage>
        <taxon>Archaea</taxon>
        <taxon>Methanobacteriati</taxon>
        <taxon>Methanobacteriota</taxon>
        <taxon>Thermococci</taxon>
        <taxon>Thermococcales</taxon>
        <taxon>Thermococcaceae</taxon>
        <taxon>Pyrococcus</taxon>
    </lineage>
</organism>
<dbReference type="KEGG" id="pho:PH0881"/>
<dbReference type="EnsemblBacteria" id="BAA29975">
    <property type="protein sequence ID" value="BAA29975"/>
    <property type="gene ID" value="BAA29975"/>
</dbReference>
<dbReference type="STRING" id="70601.gene:9377832"/>
<keyword evidence="2" id="KW-1185">Reference proteome</keyword>
<dbReference type="InterPro" id="IPR014958">
    <property type="entry name" value="DGC"/>
</dbReference>
<dbReference type="Pfam" id="PF08859">
    <property type="entry name" value="DGC"/>
    <property type="match status" value="1"/>
</dbReference>
<protein>
    <recommendedName>
        <fullName evidence="3">DGC domain-containing protein</fullName>
    </recommendedName>
</protein>
<gene>
    <name evidence="1" type="ordered locus">PH0881</name>
</gene>